<evidence type="ECO:0000313" key="8">
    <source>
        <dbReference type="EMBL" id="XDQ37154.1"/>
    </source>
</evidence>
<feature type="region of interest" description="Disordered" evidence="6">
    <location>
        <begin position="79"/>
        <end position="118"/>
    </location>
</feature>
<dbReference type="Gene3D" id="3.40.640.10">
    <property type="entry name" value="Type I PLP-dependent aspartate aminotransferase-like (Major domain)"/>
    <property type="match status" value="1"/>
</dbReference>
<dbReference type="PROSITE" id="PS50949">
    <property type="entry name" value="HTH_GNTR"/>
    <property type="match status" value="1"/>
</dbReference>
<dbReference type="SMART" id="SM00345">
    <property type="entry name" value="HTH_GNTR"/>
    <property type="match status" value="1"/>
</dbReference>
<dbReference type="PANTHER" id="PTHR46577:SF1">
    <property type="entry name" value="HTH-TYPE TRANSCRIPTIONAL REGULATORY PROTEIN GABR"/>
    <property type="match status" value="1"/>
</dbReference>
<dbReference type="Pfam" id="PF00155">
    <property type="entry name" value="Aminotran_1_2"/>
    <property type="match status" value="1"/>
</dbReference>
<evidence type="ECO:0000256" key="2">
    <source>
        <dbReference type="ARBA" id="ARBA00022898"/>
    </source>
</evidence>
<dbReference type="CDD" id="cd00609">
    <property type="entry name" value="AAT_like"/>
    <property type="match status" value="1"/>
</dbReference>
<dbReference type="InterPro" id="IPR015424">
    <property type="entry name" value="PyrdxlP-dep_Trfase"/>
</dbReference>
<dbReference type="InterPro" id="IPR036388">
    <property type="entry name" value="WH-like_DNA-bd_sf"/>
</dbReference>
<proteinExistence type="inferred from homology"/>
<evidence type="ECO:0000256" key="6">
    <source>
        <dbReference type="SAM" id="MobiDB-lite"/>
    </source>
</evidence>
<accession>A0AB39Q3H8</accession>
<dbReference type="InterPro" id="IPR004839">
    <property type="entry name" value="Aminotransferase_I/II_large"/>
</dbReference>
<dbReference type="PRINTS" id="PR00035">
    <property type="entry name" value="HTHGNTR"/>
</dbReference>
<dbReference type="InterPro" id="IPR051446">
    <property type="entry name" value="HTH_trans_reg/aminotransferase"/>
</dbReference>
<dbReference type="InterPro" id="IPR015421">
    <property type="entry name" value="PyrdxlP-dep_Trfase_major"/>
</dbReference>
<evidence type="ECO:0000256" key="3">
    <source>
        <dbReference type="ARBA" id="ARBA00023015"/>
    </source>
</evidence>
<dbReference type="GO" id="GO:0008483">
    <property type="term" value="F:transaminase activity"/>
    <property type="evidence" value="ECO:0007669"/>
    <property type="project" value="UniProtKB-KW"/>
</dbReference>
<keyword evidence="4" id="KW-0238">DNA-binding</keyword>
<keyword evidence="2" id="KW-0663">Pyridoxal phosphate</keyword>
<dbReference type="PANTHER" id="PTHR46577">
    <property type="entry name" value="HTH-TYPE TRANSCRIPTIONAL REGULATORY PROTEIN GABR"/>
    <property type="match status" value="1"/>
</dbReference>
<evidence type="ECO:0000259" key="7">
    <source>
        <dbReference type="PROSITE" id="PS50949"/>
    </source>
</evidence>
<dbReference type="InterPro" id="IPR036390">
    <property type="entry name" value="WH_DNA-bd_sf"/>
</dbReference>
<evidence type="ECO:0000256" key="5">
    <source>
        <dbReference type="ARBA" id="ARBA00023163"/>
    </source>
</evidence>
<dbReference type="SUPFAM" id="SSF46785">
    <property type="entry name" value="Winged helix' DNA-binding domain"/>
    <property type="match status" value="1"/>
</dbReference>
<dbReference type="GO" id="GO:0030170">
    <property type="term" value="F:pyridoxal phosphate binding"/>
    <property type="evidence" value="ECO:0007669"/>
    <property type="project" value="InterPro"/>
</dbReference>
<dbReference type="InterPro" id="IPR000524">
    <property type="entry name" value="Tscrpt_reg_HTH_GntR"/>
</dbReference>
<organism evidence="8">
    <name type="scientific">Streptomyces sp. R28</name>
    <dbReference type="NCBI Taxonomy" id="3238628"/>
    <lineage>
        <taxon>Bacteria</taxon>
        <taxon>Bacillati</taxon>
        <taxon>Actinomycetota</taxon>
        <taxon>Actinomycetes</taxon>
        <taxon>Kitasatosporales</taxon>
        <taxon>Streptomycetaceae</taxon>
        <taxon>Streptomyces</taxon>
    </lineage>
</organism>
<evidence type="ECO:0000256" key="1">
    <source>
        <dbReference type="ARBA" id="ARBA00005384"/>
    </source>
</evidence>
<keyword evidence="8" id="KW-0032">Aminotransferase</keyword>
<feature type="domain" description="HTH gntR-type" evidence="7">
    <location>
        <begin position="19"/>
        <end position="87"/>
    </location>
</feature>
<keyword evidence="5" id="KW-0804">Transcription</keyword>
<comment type="similarity">
    <text evidence="1">In the C-terminal section; belongs to the class-I pyridoxal-phosphate-dependent aminotransferase family.</text>
</comment>
<gene>
    <name evidence="8" type="ORF">AB5J49_29575</name>
</gene>
<protein>
    <submittedName>
        <fullName evidence="8">PLP-dependent aminotransferase family protein</fullName>
    </submittedName>
</protein>
<dbReference type="AlphaFoldDB" id="A0AB39Q3H8"/>
<dbReference type="RefSeq" id="WP_369171885.1">
    <property type="nucleotide sequence ID" value="NZ_CP163439.1"/>
</dbReference>
<dbReference type="CDD" id="cd07377">
    <property type="entry name" value="WHTH_GntR"/>
    <property type="match status" value="1"/>
</dbReference>
<keyword evidence="8" id="KW-0808">Transferase</keyword>
<reference evidence="8" key="1">
    <citation type="submission" date="2024-07" db="EMBL/GenBank/DDBJ databases">
        <authorList>
            <person name="Yu S.T."/>
        </authorList>
    </citation>
    <scope>NUCLEOTIDE SEQUENCE</scope>
    <source>
        <strain evidence="8">R28</strain>
    </source>
</reference>
<dbReference type="Pfam" id="PF00392">
    <property type="entry name" value="GntR"/>
    <property type="match status" value="1"/>
</dbReference>
<sequence length="468" mass="50151">MAKPWATLGIDLHLEPSGPGLRRGLTDALRDAVRTGRLAPGARLPSSRSLAADLGIARNTVAESYAELVAEGWLTTRQGSATRVAERTVTPPTGAPAPPRAVTPPRPERPRPAYDLVPGSPDLAAFPRTEWLKAARRAFLAAPHQALGYGDPRGRAELRTALADYLSRARGVRADPERVVVCAGLVHGLQLLGRVLRARGVARVAVESYGLASHRKQLTAAGLDTVPLPFDELGTDPAELTHEGAVLLTPAHQFPMGVPLHRDRRATVVDWARRTGGLVLEDDYDGEFRYDRQPVGALQGLDPDHVVYLGTASKSLAPGLRLAWMVLPPTLVAEVTAAKGGVDTCGVLDQLTLAEFLTSGAYDRHVRAARLRYRRRRDALVRALATHAPHLQVTGIAAGLHAVLRLPPGTEQSVVQAATWQGLALHGLTFYRYEAATTQPLDALVVGYGTPPDHAWAGALEALCRALP</sequence>
<dbReference type="GO" id="GO:0003700">
    <property type="term" value="F:DNA-binding transcription factor activity"/>
    <property type="evidence" value="ECO:0007669"/>
    <property type="project" value="InterPro"/>
</dbReference>
<evidence type="ECO:0000256" key="4">
    <source>
        <dbReference type="ARBA" id="ARBA00023125"/>
    </source>
</evidence>
<dbReference type="SUPFAM" id="SSF53383">
    <property type="entry name" value="PLP-dependent transferases"/>
    <property type="match status" value="1"/>
</dbReference>
<dbReference type="EMBL" id="CP163439">
    <property type="protein sequence ID" value="XDQ37154.1"/>
    <property type="molecule type" value="Genomic_DNA"/>
</dbReference>
<keyword evidence="3" id="KW-0805">Transcription regulation</keyword>
<dbReference type="GO" id="GO:0003677">
    <property type="term" value="F:DNA binding"/>
    <property type="evidence" value="ECO:0007669"/>
    <property type="project" value="UniProtKB-KW"/>
</dbReference>
<name>A0AB39Q3H8_9ACTN</name>
<feature type="compositionally biased region" description="Pro residues" evidence="6">
    <location>
        <begin position="93"/>
        <end position="105"/>
    </location>
</feature>
<dbReference type="Gene3D" id="1.10.10.10">
    <property type="entry name" value="Winged helix-like DNA-binding domain superfamily/Winged helix DNA-binding domain"/>
    <property type="match status" value="1"/>
</dbReference>